<reference evidence="3" key="1">
    <citation type="journal article" date="2019" name="Int. J. Syst. Evol. Microbiol.">
        <title>The Global Catalogue of Microorganisms (GCM) 10K type strain sequencing project: providing services to taxonomists for standard genome sequencing and annotation.</title>
        <authorList>
            <consortium name="The Broad Institute Genomics Platform"/>
            <consortium name="The Broad Institute Genome Sequencing Center for Infectious Disease"/>
            <person name="Wu L."/>
            <person name="Ma J."/>
        </authorList>
    </citation>
    <scope>NUCLEOTIDE SEQUENCE [LARGE SCALE GENOMIC DNA]</scope>
    <source>
        <strain evidence="3">CCUG 53915</strain>
    </source>
</reference>
<keyword evidence="1" id="KW-1133">Transmembrane helix</keyword>
<dbReference type="Proteomes" id="UP001597231">
    <property type="component" value="Unassembled WGS sequence"/>
</dbReference>
<protein>
    <submittedName>
        <fullName evidence="2">DUF2812 domain-containing protein</fullName>
    </submittedName>
</protein>
<name>A0ABW3U3D0_9BACL</name>
<evidence type="ECO:0000256" key="1">
    <source>
        <dbReference type="SAM" id="Phobius"/>
    </source>
</evidence>
<dbReference type="EMBL" id="JBHTLT010000128">
    <property type="protein sequence ID" value="MFD1206739.1"/>
    <property type="molecule type" value="Genomic_DNA"/>
</dbReference>
<proteinExistence type="predicted"/>
<feature type="transmembrane region" description="Helical" evidence="1">
    <location>
        <begin position="159"/>
        <end position="190"/>
    </location>
</feature>
<organism evidence="2 3">
    <name type="scientific">Sporosarcina contaminans</name>
    <dbReference type="NCBI Taxonomy" id="633403"/>
    <lineage>
        <taxon>Bacteria</taxon>
        <taxon>Bacillati</taxon>
        <taxon>Bacillota</taxon>
        <taxon>Bacilli</taxon>
        <taxon>Bacillales</taxon>
        <taxon>Caryophanaceae</taxon>
        <taxon>Sporosarcina</taxon>
    </lineage>
</organism>
<dbReference type="RefSeq" id="WP_381482371.1">
    <property type="nucleotide sequence ID" value="NZ_JBHTLT010000128.1"/>
</dbReference>
<keyword evidence="1" id="KW-0472">Membrane</keyword>
<evidence type="ECO:0000313" key="3">
    <source>
        <dbReference type="Proteomes" id="UP001597231"/>
    </source>
</evidence>
<comment type="caution">
    <text evidence="2">The sequence shown here is derived from an EMBL/GenBank/DDBJ whole genome shotgun (WGS) entry which is preliminary data.</text>
</comment>
<keyword evidence="3" id="KW-1185">Reference proteome</keyword>
<dbReference type="Pfam" id="PF11193">
    <property type="entry name" value="DUF2812"/>
    <property type="match status" value="1"/>
</dbReference>
<dbReference type="InterPro" id="IPR021359">
    <property type="entry name" value="DUF2812"/>
</dbReference>
<gene>
    <name evidence="2" type="ORF">ACFQ38_16705</name>
</gene>
<feature type="transmembrane region" description="Helical" evidence="1">
    <location>
        <begin position="117"/>
        <end position="139"/>
    </location>
</feature>
<accession>A0ABW3U3D0</accession>
<keyword evidence="1" id="KW-0812">Transmembrane</keyword>
<evidence type="ECO:0000313" key="2">
    <source>
        <dbReference type="EMBL" id="MFD1206739.1"/>
    </source>
</evidence>
<sequence length="206" mass="24435">MYKFKFFMDFEKEENWLEQMASSGYHLESTSLGYKFQRREPELATIKIDFRKFKNKEDFIDYCTMFEDSGWKHISGSKGSGMQYFKKINGSGEDEIFSDNHSKAARYKRFADKSFELALSFLPLLLVFYLSDIMNFNAFTNPKELYFTPGLWDKSGTSFWFSFLFETPFALMRGFAWSIIPITVMFYLFFGYQSNKLYFQNVGVKK</sequence>